<proteinExistence type="predicted"/>
<accession>A0A0F9RVE6</accession>
<organism evidence="1">
    <name type="scientific">marine sediment metagenome</name>
    <dbReference type="NCBI Taxonomy" id="412755"/>
    <lineage>
        <taxon>unclassified sequences</taxon>
        <taxon>metagenomes</taxon>
        <taxon>ecological metagenomes</taxon>
    </lineage>
</organism>
<comment type="caution">
    <text evidence="1">The sequence shown here is derived from an EMBL/GenBank/DDBJ whole genome shotgun (WGS) entry which is preliminary data.</text>
</comment>
<protein>
    <recommendedName>
        <fullName evidence="2">ATP-cone domain-containing protein</fullName>
    </recommendedName>
</protein>
<dbReference type="EMBL" id="LAZR01000949">
    <property type="protein sequence ID" value="KKN53962.1"/>
    <property type="molecule type" value="Genomic_DNA"/>
</dbReference>
<name>A0A0F9RVE6_9ZZZZ</name>
<reference evidence="1" key="1">
    <citation type="journal article" date="2015" name="Nature">
        <title>Complex archaea that bridge the gap between prokaryotes and eukaryotes.</title>
        <authorList>
            <person name="Spang A."/>
            <person name="Saw J.H."/>
            <person name="Jorgensen S.L."/>
            <person name="Zaremba-Niedzwiedzka K."/>
            <person name="Martijn J."/>
            <person name="Lind A.E."/>
            <person name="van Eijk R."/>
            <person name="Schleper C."/>
            <person name="Guy L."/>
            <person name="Ettema T.J."/>
        </authorList>
    </citation>
    <scope>NUCLEOTIDE SEQUENCE</scope>
</reference>
<dbReference type="AlphaFoldDB" id="A0A0F9RVE6"/>
<evidence type="ECO:0008006" key="2">
    <source>
        <dbReference type="Google" id="ProtNLM"/>
    </source>
</evidence>
<gene>
    <name evidence="1" type="ORF">LCGC14_0597000</name>
</gene>
<evidence type="ECO:0000313" key="1">
    <source>
        <dbReference type="EMBL" id="KKN53962.1"/>
    </source>
</evidence>
<sequence length="140" mass="16180">MEKLILPYVIDKTLKENEFNPQLIYRSLLKETSISEENASKVTEQVVRTIISISKIVKIITAPTIREITNSVLLQFGLEIERSEYTRIGFPVYDLKILISNKAYYEGGIDTKIAGHVKREYYNVLDITKRLKKLKEDNGK</sequence>